<organism evidence="2">
    <name type="scientific">uncultured Aureispira sp</name>
    <dbReference type="NCBI Taxonomy" id="1331704"/>
    <lineage>
        <taxon>Bacteria</taxon>
        <taxon>Pseudomonadati</taxon>
        <taxon>Bacteroidota</taxon>
        <taxon>Saprospiria</taxon>
        <taxon>Saprospirales</taxon>
        <taxon>Saprospiraceae</taxon>
        <taxon>Aureispira</taxon>
        <taxon>environmental samples</taxon>
    </lineage>
</organism>
<dbReference type="Gene3D" id="2.60.40.1470">
    <property type="entry name" value="ApaG domain"/>
    <property type="match status" value="1"/>
</dbReference>
<dbReference type="PANTHER" id="PTHR14289:SF16">
    <property type="entry name" value="POLYMERASE DELTA-INTERACTING PROTEIN 2"/>
    <property type="match status" value="1"/>
</dbReference>
<dbReference type="InterPro" id="IPR007474">
    <property type="entry name" value="ApaG_domain"/>
</dbReference>
<dbReference type="InterPro" id="IPR036767">
    <property type="entry name" value="ApaG_sf"/>
</dbReference>
<name>A0A6S6S518_9BACT</name>
<protein>
    <submittedName>
        <fullName evidence="2">Protein ApaG</fullName>
    </submittedName>
</protein>
<dbReference type="SUPFAM" id="SSF110069">
    <property type="entry name" value="ApaG-like"/>
    <property type="match status" value="1"/>
</dbReference>
<sequence length="128" mass="14610">METAITHDIRVSVEAMYQSMYSKPLAREYVHAYRVTIENMGEETVQLLTRHWYIWDSTGILREVQGDGVIGLQPTLGPNDTHQYVSGCPLKTDLGKMSGTFTMKRESDGSLFDVIIPTFYLIPPFKYN</sequence>
<evidence type="ECO:0000259" key="1">
    <source>
        <dbReference type="PROSITE" id="PS51087"/>
    </source>
</evidence>
<feature type="domain" description="ApaG" evidence="1">
    <location>
        <begin position="3"/>
        <end position="128"/>
    </location>
</feature>
<dbReference type="AlphaFoldDB" id="A0A6S6S518"/>
<dbReference type="EMBL" id="CACVAQ010000032">
    <property type="protein sequence ID" value="CAA6799404.1"/>
    <property type="molecule type" value="Genomic_DNA"/>
</dbReference>
<accession>A0A6S6S518</accession>
<dbReference type="GO" id="GO:0070987">
    <property type="term" value="P:error-free translesion synthesis"/>
    <property type="evidence" value="ECO:0007669"/>
    <property type="project" value="TreeGrafter"/>
</dbReference>
<dbReference type="NCBIfam" id="NF003967">
    <property type="entry name" value="PRK05461.1"/>
    <property type="match status" value="1"/>
</dbReference>
<proteinExistence type="predicted"/>
<dbReference type="Pfam" id="PF04379">
    <property type="entry name" value="DUF525"/>
    <property type="match status" value="1"/>
</dbReference>
<reference evidence="2" key="1">
    <citation type="submission" date="2020-01" db="EMBL/GenBank/DDBJ databases">
        <authorList>
            <person name="Meier V. D."/>
            <person name="Meier V D."/>
        </authorList>
    </citation>
    <scope>NUCLEOTIDE SEQUENCE</scope>
    <source>
        <strain evidence="2">HLG_WM_MAG_10</strain>
    </source>
</reference>
<evidence type="ECO:0000313" key="2">
    <source>
        <dbReference type="EMBL" id="CAA6799404.1"/>
    </source>
</evidence>
<dbReference type="PROSITE" id="PS51087">
    <property type="entry name" value="APAG"/>
    <property type="match status" value="1"/>
</dbReference>
<gene>
    <name evidence="2" type="ORF">HELGO_WM29434</name>
</gene>
<dbReference type="PANTHER" id="PTHR14289">
    <property type="entry name" value="F-BOX ONLY PROTEIN 3"/>
    <property type="match status" value="1"/>
</dbReference>